<accession>A0A7V4U114</accession>
<dbReference type="InterPro" id="IPR022606">
    <property type="entry name" value="DUF2914"/>
</dbReference>
<keyword evidence="1" id="KW-0812">Transmembrane</keyword>
<gene>
    <name evidence="3" type="ORF">ENK44_06440</name>
</gene>
<dbReference type="AlphaFoldDB" id="A0A7V4U114"/>
<name>A0A7V4U114_CALAY</name>
<feature type="transmembrane region" description="Helical" evidence="1">
    <location>
        <begin position="106"/>
        <end position="127"/>
    </location>
</feature>
<keyword evidence="1" id="KW-1133">Transmembrane helix</keyword>
<reference evidence="3" key="1">
    <citation type="journal article" date="2020" name="mSystems">
        <title>Genome- and Community-Level Interaction Insights into Carbon Utilization and Element Cycling Functions of Hydrothermarchaeota in Hydrothermal Sediment.</title>
        <authorList>
            <person name="Zhou Z."/>
            <person name="Liu Y."/>
            <person name="Xu W."/>
            <person name="Pan J."/>
            <person name="Luo Z.H."/>
            <person name="Li M."/>
        </authorList>
    </citation>
    <scope>NUCLEOTIDE SEQUENCE [LARGE SCALE GENOMIC DNA]</scope>
    <source>
        <strain evidence="3">HyVt-577</strain>
    </source>
</reference>
<feature type="transmembrane region" description="Helical" evidence="1">
    <location>
        <begin position="47"/>
        <end position="67"/>
    </location>
</feature>
<dbReference type="EMBL" id="DRQG01000061">
    <property type="protein sequence ID" value="HGY55317.1"/>
    <property type="molecule type" value="Genomic_DNA"/>
</dbReference>
<feature type="transmembrane region" description="Helical" evidence="1">
    <location>
        <begin position="224"/>
        <end position="243"/>
    </location>
</feature>
<feature type="transmembrane region" description="Helical" evidence="1">
    <location>
        <begin position="191"/>
        <end position="212"/>
    </location>
</feature>
<dbReference type="Pfam" id="PF11141">
    <property type="entry name" value="DUF2914"/>
    <property type="match status" value="1"/>
</dbReference>
<dbReference type="Proteomes" id="UP000885779">
    <property type="component" value="Unassembled WGS sequence"/>
</dbReference>
<evidence type="ECO:0000259" key="2">
    <source>
        <dbReference type="Pfam" id="PF11141"/>
    </source>
</evidence>
<feature type="transmembrane region" description="Helical" evidence="1">
    <location>
        <begin position="139"/>
        <end position="155"/>
    </location>
</feature>
<feature type="transmembrane region" description="Helical" evidence="1">
    <location>
        <begin position="167"/>
        <end position="185"/>
    </location>
</feature>
<keyword evidence="1" id="KW-0472">Membrane</keyword>
<sequence>MCINDTVTLGDGIVVFFVMKKKSVTTTLLSHPFVKKTSELYFRHKRYAPLLSFTGGFALDAFTLSRIDLLRDNLIMLGYLLLLGFLIVLVNFINDDRISKPQVLKYAEWYPLGIQFLLGGLFSKYVIFYFQSAALSKNWVFILLLIVVLVGNEFIKDKLTNLKFQGLLYFLASFSFFIFAVPVLLKSMNALVFVFSGLLSLVFVGTTIYFIFKNSKSLSIVDFRHTMGLIGGFFLLFNLFYFLNWIPPVPLSLKEGGIYHHVHRQGDRYVLRFEKGAWYQPFKRADNEFHYSTGDTVFCFTSVFAPTRLEKKIVHQWQIRNDKQDKWITSDRLGFRIYGGRDGGYRGYTYKKNIQPGKWRVDVRTEDDLLLGRISFTVIPGQAAPVELKTIFR</sequence>
<feature type="transmembrane region" description="Helical" evidence="1">
    <location>
        <begin position="73"/>
        <end position="94"/>
    </location>
</feature>
<proteinExistence type="predicted"/>
<organism evidence="3">
    <name type="scientific">Caldithrix abyssi</name>
    <dbReference type="NCBI Taxonomy" id="187145"/>
    <lineage>
        <taxon>Bacteria</taxon>
        <taxon>Pseudomonadati</taxon>
        <taxon>Calditrichota</taxon>
        <taxon>Calditrichia</taxon>
        <taxon>Calditrichales</taxon>
        <taxon>Calditrichaceae</taxon>
        <taxon>Caldithrix</taxon>
    </lineage>
</organism>
<protein>
    <submittedName>
        <fullName evidence="3">DUF2914 domain-containing protein</fullName>
    </submittedName>
</protein>
<evidence type="ECO:0000313" key="3">
    <source>
        <dbReference type="EMBL" id="HGY55317.1"/>
    </source>
</evidence>
<feature type="domain" description="DUF2914" evidence="2">
    <location>
        <begin position="311"/>
        <end position="378"/>
    </location>
</feature>
<comment type="caution">
    <text evidence="3">The sequence shown here is derived from an EMBL/GenBank/DDBJ whole genome shotgun (WGS) entry which is preliminary data.</text>
</comment>
<evidence type="ECO:0000256" key="1">
    <source>
        <dbReference type="SAM" id="Phobius"/>
    </source>
</evidence>